<keyword evidence="1" id="KW-0472">Membrane</keyword>
<evidence type="ECO:0000256" key="1">
    <source>
        <dbReference type="SAM" id="Phobius"/>
    </source>
</evidence>
<gene>
    <name evidence="2" type="ORF">SAMN04490243_1486</name>
</gene>
<keyword evidence="1" id="KW-1133">Transmembrane helix</keyword>
<dbReference type="InterPro" id="IPR046635">
    <property type="entry name" value="DUF6747"/>
</dbReference>
<dbReference type="EMBL" id="FOYQ01000001">
    <property type="protein sequence ID" value="SFR39160.1"/>
    <property type="molecule type" value="Genomic_DNA"/>
</dbReference>
<dbReference type="STRING" id="400055.SAMN04490243_1486"/>
<dbReference type="AlphaFoldDB" id="A0A1I6GAJ4"/>
<proteinExistence type="predicted"/>
<evidence type="ECO:0000313" key="3">
    <source>
        <dbReference type="Proteomes" id="UP000199534"/>
    </source>
</evidence>
<keyword evidence="1" id="KW-0812">Transmembrane</keyword>
<sequence>MKTTLLIKEIYLEAFKNLGNLLVRNYFKIFAWFSFAMFFVVLYAFVFRLSTGFVWD</sequence>
<protein>
    <submittedName>
        <fullName evidence="2">Uncharacterized protein</fullName>
    </submittedName>
</protein>
<dbReference type="Pfam" id="PF20532">
    <property type="entry name" value="DUF6747"/>
    <property type="match status" value="1"/>
</dbReference>
<feature type="transmembrane region" description="Helical" evidence="1">
    <location>
        <begin position="26"/>
        <end position="46"/>
    </location>
</feature>
<organism evidence="2 3">
    <name type="scientific">Robiginitalea myxolifaciens</name>
    <dbReference type="NCBI Taxonomy" id="400055"/>
    <lineage>
        <taxon>Bacteria</taxon>
        <taxon>Pseudomonadati</taxon>
        <taxon>Bacteroidota</taxon>
        <taxon>Flavobacteriia</taxon>
        <taxon>Flavobacteriales</taxon>
        <taxon>Flavobacteriaceae</taxon>
        <taxon>Robiginitalea</taxon>
    </lineage>
</organism>
<reference evidence="2 3" key="1">
    <citation type="submission" date="2016-10" db="EMBL/GenBank/DDBJ databases">
        <authorList>
            <person name="de Groot N.N."/>
        </authorList>
    </citation>
    <scope>NUCLEOTIDE SEQUENCE [LARGE SCALE GENOMIC DNA]</scope>
    <source>
        <strain evidence="2 3">DSM 21019</strain>
    </source>
</reference>
<evidence type="ECO:0000313" key="2">
    <source>
        <dbReference type="EMBL" id="SFR39160.1"/>
    </source>
</evidence>
<name>A0A1I6GAJ4_9FLAO</name>
<keyword evidence="3" id="KW-1185">Reference proteome</keyword>
<dbReference type="Proteomes" id="UP000199534">
    <property type="component" value="Unassembled WGS sequence"/>
</dbReference>
<accession>A0A1I6GAJ4</accession>
<dbReference type="RefSeq" id="WP_177218269.1">
    <property type="nucleotide sequence ID" value="NZ_FOYQ01000001.1"/>
</dbReference>